<dbReference type="Pfam" id="PF13585">
    <property type="entry name" value="CHU_C"/>
    <property type="match status" value="1"/>
</dbReference>
<dbReference type="InterPro" id="IPR026341">
    <property type="entry name" value="T9SS_type_B"/>
</dbReference>
<organism evidence="1 2">
    <name type="scientific">Chitinophaga agri</name>
    <dbReference type="NCBI Taxonomy" id="2703787"/>
    <lineage>
        <taxon>Bacteria</taxon>
        <taxon>Pseudomonadati</taxon>
        <taxon>Bacteroidota</taxon>
        <taxon>Chitinophagia</taxon>
        <taxon>Chitinophagales</taxon>
        <taxon>Chitinophagaceae</taxon>
        <taxon>Chitinophaga</taxon>
    </lineage>
</organism>
<dbReference type="KEGG" id="chih:GWR21_01160"/>
<dbReference type="RefSeq" id="WP_162329955.1">
    <property type="nucleotide sequence ID" value="NZ_CP048113.1"/>
</dbReference>
<dbReference type="Gene3D" id="2.60.120.260">
    <property type="entry name" value="Galactose-binding domain-like"/>
    <property type="match status" value="1"/>
</dbReference>
<accession>A0A6B9Z7P9</accession>
<name>A0A6B9Z7P9_9BACT</name>
<reference evidence="1 2" key="1">
    <citation type="submission" date="2020-01" db="EMBL/GenBank/DDBJ databases">
        <title>Complete genome sequence of Chitinophaga sp. H33E-04 isolated from quinoa roots.</title>
        <authorList>
            <person name="Weon H.-Y."/>
            <person name="Lee S.A."/>
        </authorList>
    </citation>
    <scope>NUCLEOTIDE SEQUENCE [LARGE SCALE GENOMIC DNA]</scope>
    <source>
        <strain evidence="1 2">H33E-04</strain>
    </source>
</reference>
<evidence type="ECO:0000313" key="1">
    <source>
        <dbReference type="EMBL" id="QHS58250.1"/>
    </source>
</evidence>
<evidence type="ECO:0000313" key="2">
    <source>
        <dbReference type="Proteomes" id="UP000476411"/>
    </source>
</evidence>
<dbReference type="Proteomes" id="UP000476411">
    <property type="component" value="Chromosome"/>
</dbReference>
<dbReference type="EMBL" id="CP048113">
    <property type="protein sequence ID" value="QHS58250.1"/>
    <property type="molecule type" value="Genomic_DNA"/>
</dbReference>
<sequence>MNTLLSAVNRRMSCYRRYYLCLCKPILAFILCLCYDESSGQDIRIQNPSLEGIIKESAVPEHWLLVSRTPDIQPGIYGQTLPASDQQTYVGMICDSRTQEGIAQELVQTLDSGKTYEITFDLATSAYYGKKIAYGSLVVHGSNRKGEREDTLWTSGIITHKTWQSYTAQITPKKRYRYISFSPYKMPEDTSATAVSVLIDHLSDLRESIKLQTVSKNTCLGLANGWVSVNVKAPDSCTYEWQPGSFKTRSVSGLAAGRYRVSVRTHQGATSYADVDVHTSDILAAVQVAAPTCNGEKDAVISIDAAGGQAPYTFYINEEKVGRQSGVIKNLAEGKYTIVVKESGGCTEKKDVEIKSPETLSIASAKTRNTSCSAVTDGMLTVTPQGGTYPYTYSLSGRADQQDSVFNGLAPGEYQYTITDQHHCQISRSFVIAKEYRDCAVWMPNAFSPNGDGQNDIFRAKVHDAVTDFRMAVYGRWGQLVFESRNPDNGWDGKEKGSVVPAGSYLWVVTYTDSKQQAIQQKGTLVLVR</sequence>
<proteinExistence type="predicted"/>
<protein>
    <submittedName>
        <fullName evidence="1">T9SS type B sorting domain-containing protein</fullName>
    </submittedName>
</protein>
<dbReference type="Pfam" id="PF13573">
    <property type="entry name" value="SprB"/>
    <property type="match status" value="2"/>
</dbReference>
<keyword evidence="2" id="KW-1185">Reference proteome</keyword>
<dbReference type="NCBIfam" id="TIGR04131">
    <property type="entry name" value="Bac_Flav_CTERM"/>
    <property type="match status" value="1"/>
</dbReference>
<gene>
    <name evidence="1" type="ORF">GWR21_01160</name>
</gene>
<dbReference type="AlphaFoldDB" id="A0A6B9Z7P9"/>
<dbReference type="InterPro" id="IPR025667">
    <property type="entry name" value="SprB_repeat"/>
</dbReference>